<feature type="transmembrane region" description="Helical" evidence="1">
    <location>
        <begin position="391"/>
        <end position="414"/>
    </location>
</feature>
<evidence type="ECO:0000313" key="2">
    <source>
        <dbReference type="EMBL" id="QOY40818.1"/>
    </source>
</evidence>
<feature type="transmembrane region" description="Helical" evidence="1">
    <location>
        <begin position="192"/>
        <end position="219"/>
    </location>
</feature>
<feature type="transmembrane region" description="Helical" evidence="1">
    <location>
        <begin position="592"/>
        <end position="615"/>
    </location>
</feature>
<feature type="transmembrane region" description="Helical" evidence="1">
    <location>
        <begin position="519"/>
        <end position="540"/>
    </location>
</feature>
<feature type="transmembrane region" description="Helical" evidence="1">
    <location>
        <begin position="434"/>
        <end position="459"/>
    </location>
</feature>
<feature type="transmembrane region" description="Helical" evidence="1">
    <location>
        <begin position="152"/>
        <end position="172"/>
    </location>
</feature>
<organism evidence="2 3">
    <name type="scientific">Cryptosporidium parvum</name>
    <dbReference type="NCBI Taxonomy" id="5807"/>
    <lineage>
        <taxon>Eukaryota</taxon>
        <taxon>Sar</taxon>
        <taxon>Alveolata</taxon>
        <taxon>Apicomplexa</taxon>
        <taxon>Conoidasida</taxon>
        <taxon>Coccidia</taxon>
        <taxon>Eucoccidiorida</taxon>
        <taxon>Eimeriorina</taxon>
        <taxon>Cryptosporidiidae</taxon>
        <taxon>Cryptosporidium</taxon>
    </lineage>
</organism>
<dbReference type="Proteomes" id="UP000593906">
    <property type="component" value="Chromosome 7"/>
</dbReference>
<feature type="transmembrane region" description="Helical" evidence="1">
    <location>
        <begin position="546"/>
        <end position="571"/>
    </location>
</feature>
<feature type="transmembrane region" description="Helical" evidence="1">
    <location>
        <begin position="621"/>
        <end position="642"/>
    </location>
</feature>
<proteinExistence type="predicted"/>
<feature type="transmembrane region" description="Helical" evidence="1">
    <location>
        <begin position="240"/>
        <end position="265"/>
    </location>
</feature>
<keyword evidence="1" id="KW-0472">Membrane</keyword>
<dbReference type="AlphaFoldDB" id="A0A7S7LFQ6"/>
<dbReference type="EMBL" id="CP044416">
    <property type="protein sequence ID" value="QOY40818.1"/>
    <property type="molecule type" value="Genomic_DNA"/>
</dbReference>
<keyword evidence="1" id="KW-0812">Transmembrane</keyword>
<dbReference type="VEuPathDB" id="CryptoDB:CPATCC_0010820"/>
<gene>
    <name evidence="2" type="ORF">CPATCC_003711</name>
</gene>
<feature type="transmembrane region" description="Helical" evidence="1">
    <location>
        <begin position="121"/>
        <end position="140"/>
    </location>
</feature>
<feature type="transmembrane region" description="Helical" evidence="1">
    <location>
        <begin position="295"/>
        <end position="317"/>
    </location>
</feature>
<evidence type="ECO:0000256" key="1">
    <source>
        <dbReference type="SAM" id="Phobius"/>
    </source>
</evidence>
<protein>
    <submittedName>
        <fullName evidence="2">Uncharacterized protein</fullName>
    </submittedName>
</protein>
<feature type="transmembrane region" description="Helical" evidence="1">
    <location>
        <begin position="91"/>
        <end position="115"/>
    </location>
</feature>
<sequence>MGESYRLEYENSNRDEFPRLSQGYLQIPTIRIIPPELNLEERRIPTFMVIVREKLIILKRWIYYLFYSTLSWFSSSFSGERNGDQIYRSFVYGQLISVISAAIWWGFFGTVITFIMESELAAGNARLVFNLMLVIMSPVSRVISEKFSMRTILVYVTMLRSFMWSSYLPFVYVVGRYYGHESIYEIIGNTQFYILIALDGVLISLLNVVDLDCGGLNYLSNQYDIEITATQKSQAVYTHLTIFDVSFVLLNPILAFSILCLVFWYNLMKVTNVEFSDMELNKYISFDLGNSGIEIPALMIISIFQTLSTISIIYYKFGIPVSKESRLTTNEDSGEYYLNINQERAQKVFELEENAASLVPRSTIKEIQNKISNFSEGFVFVCQDINIRNRIFCLAFETAFEDVMISIIIPLTIIHTSKELLEKFSFEKQNPKSYWAPLSLLLVAITLGFGKLSSLIVTWKYQKEYIQNKEFEVNANKDFECNFSTENHTISSESTPSSTDISYSKFIFQFLNENTLNRLFLQISIADLSVIILPVSISIMKFYSQFFFMQITCLCAIFAFSAIFFGCYSVPKIGLSVIYQLHMDDEKKQGKLSAFSGIIVTIVDGLIIAFISLILHITTNFFGSFEIGLYIISTIYILHAILEWKYATKYRISCMPVNQDLNHKKNVNLSISSI</sequence>
<accession>A0A7S7LFQ6</accession>
<keyword evidence="1" id="KW-1133">Transmembrane helix</keyword>
<reference evidence="2 3" key="1">
    <citation type="submission" date="2019-09" db="EMBL/GenBank/DDBJ databases">
        <title>Consistent, comparative and evidence-based genome assembly and annotation for Cryptosporidium parvum, C. hominis and C. tyzzeri.</title>
        <authorList>
            <person name="Baptista R.P."/>
            <person name="Li Y."/>
            <person name="Sateriale A."/>
            <person name="Ansell B."/>
            <person name="Jex A."/>
            <person name="Sanders M."/>
            <person name="Brooks K."/>
            <person name="Tracey A."/>
            <person name="Berriman M."/>
            <person name="Striepen B."/>
            <person name="Cotton J.A."/>
            <person name="Kissinger J.C."/>
        </authorList>
    </citation>
    <scope>NUCLEOTIDE SEQUENCE [LARGE SCALE GENOMIC DNA]</scope>
    <source>
        <strain evidence="2 3">IOWA-ATCC</strain>
    </source>
</reference>
<name>A0A7S7LFQ6_CRYPV</name>
<evidence type="ECO:0000313" key="3">
    <source>
        <dbReference type="Proteomes" id="UP000593906"/>
    </source>
</evidence>